<accession>A0ABY2E719</accession>
<protein>
    <submittedName>
        <fullName evidence="2">MarR family transcriptional regulator</fullName>
    </submittedName>
</protein>
<reference evidence="2 3" key="1">
    <citation type="submission" date="2019-03" db="EMBL/GenBank/DDBJ databases">
        <title>Genomic features of bacteria from cold environments.</title>
        <authorList>
            <person name="Shen L."/>
        </authorList>
    </citation>
    <scope>NUCLEOTIDE SEQUENCE [LARGE SCALE GENOMIC DNA]</scope>
    <source>
        <strain evidence="3">T3246-1</strain>
    </source>
</reference>
<dbReference type="InterPro" id="IPR000835">
    <property type="entry name" value="HTH_MarR-typ"/>
</dbReference>
<dbReference type="PANTHER" id="PTHR33164:SF99">
    <property type="entry name" value="MARR FAMILY REGULATORY PROTEIN"/>
    <property type="match status" value="1"/>
</dbReference>
<dbReference type="Pfam" id="PF01047">
    <property type="entry name" value="MarR"/>
    <property type="match status" value="1"/>
</dbReference>
<dbReference type="PROSITE" id="PS50995">
    <property type="entry name" value="HTH_MARR_2"/>
    <property type="match status" value="1"/>
</dbReference>
<dbReference type="RefSeq" id="WP_133106145.1">
    <property type="nucleotide sequence ID" value="NZ_SMNA01000002.1"/>
</dbReference>
<dbReference type="InterPro" id="IPR036390">
    <property type="entry name" value="WH_DNA-bd_sf"/>
</dbReference>
<dbReference type="SUPFAM" id="SSF46785">
    <property type="entry name" value="Winged helix' DNA-binding domain"/>
    <property type="match status" value="1"/>
</dbReference>
<dbReference type="InterPro" id="IPR039422">
    <property type="entry name" value="MarR/SlyA-like"/>
</dbReference>
<evidence type="ECO:0000259" key="1">
    <source>
        <dbReference type="PROSITE" id="PS50995"/>
    </source>
</evidence>
<proteinExistence type="predicted"/>
<dbReference type="Proteomes" id="UP000504882">
    <property type="component" value="Unassembled WGS sequence"/>
</dbReference>
<dbReference type="EMBL" id="SMNA01000002">
    <property type="protein sequence ID" value="TDE97218.1"/>
    <property type="molecule type" value="Genomic_DNA"/>
</dbReference>
<evidence type="ECO:0000313" key="2">
    <source>
        <dbReference type="EMBL" id="TDE97218.1"/>
    </source>
</evidence>
<gene>
    <name evidence="2" type="ORF">EXU48_03120</name>
</gene>
<feature type="domain" description="HTH marR-type" evidence="1">
    <location>
        <begin position="8"/>
        <end position="144"/>
    </location>
</feature>
<sequence>MGQHDDERDHLIEQVFETQHAMMRSSLAAELEPLLDSTLTMQQFKLLAIVHFHGEQTVSGLAEAMRVSMPTVSGAVERLVERDLLSRREDPDDRRVRLIGLAEAGKRLFAEAEATRTRLGRDLLGELDLDALRALAGAYTQLADAVERRLGPSR</sequence>
<comment type="caution">
    <text evidence="2">The sequence shown here is derived from an EMBL/GenBank/DDBJ whole genome shotgun (WGS) entry which is preliminary data.</text>
</comment>
<evidence type="ECO:0000313" key="3">
    <source>
        <dbReference type="Proteomes" id="UP000504882"/>
    </source>
</evidence>
<organism evidence="2 3">
    <name type="scientific">Occultella glacieicola</name>
    <dbReference type="NCBI Taxonomy" id="2518684"/>
    <lineage>
        <taxon>Bacteria</taxon>
        <taxon>Bacillati</taxon>
        <taxon>Actinomycetota</taxon>
        <taxon>Actinomycetes</taxon>
        <taxon>Micrococcales</taxon>
        <taxon>Ruaniaceae</taxon>
        <taxon>Occultella</taxon>
    </lineage>
</organism>
<dbReference type="Gene3D" id="1.10.10.10">
    <property type="entry name" value="Winged helix-like DNA-binding domain superfamily/Winged helix DNA-binding domain"/>
    <property type="match status" value="1"/>
</dbReference>
<dbReference type="SMART" id="SM00347">
    <property type="entry name" value="HTH_MARR"/>
    <property type="match status" value="1"/>
</dbReference>
<name>A0ABY2E719_9MICO</name>
<dbReference type="InterPro" id="IPR036388">
    <property type="entry name" value="WH-like_DNA-bd_sf"/>
</dbReference>
<dbReference type="PANTHER" id="PTHR33164">
    <property type="entry name" value="TRANSCRIPTIONAL REGULATOR, MARR FAMILY"/>
    <property type="match status" value="1"/>
</dbReference>
<keyword evidence="3" id="KW-1185">Reference proteome</keyword>